<comment type="caution">
    <text evidence="1">The sequence shown here is derived from an EMBL/GenBank/DDBJ whole genome shotgun (WGS) entry which is preliminary data.</text>
</comment>
<name>A0A1X0QJP7_9MICR</name>
<gene>
    <name evidence="1" type="ORF">A0H76_2586</name>
</gene>
<evidence type="ECO:0000313" key="1">
    <source>
        <dbReference type="EMBL" id="ORD99972.1"/>
    </source>
</evidence>
<dbReference type="AlphaFoldDB" id="A0A1X0QJP7"/>
<reference evidence="1 2" key="1">
    <citation type="journal article" date="2017" name="Environ. Microbiol.">
        <title>Decay of the glycolytic pathway and adaptation to intranuclear parasitism within Enterocytozoonidae microsporidia.</title>
        <authorList>
            <person name="Wiredu Boakye D."/>
            <person name="Jaroenlak P."/>
            <person name="Prachumwat A."/>
            <person name="Williams T.A."/>
            <person name="Bateman K.S."/>
            <person name="Itsathitphaisarn O."/>
            <person name="Sritunyalucksana K."/>
            <person name="Paszkiewicz K.H."/>
            <person name="Moore K.A."/>
            <person name="Stentiford G.D."/>
            <person name="Williams B.A."/>
        </authorList>
    </citation>
    <scope>NUCLEOTIDE SEQUENCE [LARGE SCALE GENOMIC DNA]</scope>
    <source>
        <strain evidence="2">canceri</strain>
    </source>
</reference>
<dbReference type="Proteomes" id="UP000192501">
    <property type="component" value="Unassembled WGS sequence"/>
</dbReference>
<accession>A0A1X0QJP7</accession>
<dbReference type="EMBL" id="LTAI01000083">
    <property type="protein sequence ID" value="ORD99972.1"/>
    <property type="molecule type" value="Genomic_DNA"/>
</dbReference>
<proteinExistence type="predicted"/>
<dbReference type="VEuPathDB" id="MicrosporidiaDB:A0H76_2586"/>
<protein>
    <submittedName>
        <fullName evidence="1">Uncharacterized protein</fullName>
    </submittedName>
</protein>
<sequence length="64" mass="7428">MAEHEIKRLLGLKGSLNTYFCAPRTIKSLHLQKIVYCGGIVTSVSYVRFELRQMFTMMKLKISF</sequence>
<evidence type="ECO:0000313" key="2">
    <source>
        <dbReference type="Proteomes" id="UP000192501"/>
    </source>
</evidence>
<organism evidence="1 2">
    <name type="scientific">Hepatospora eriocheir</name>
    <dbReference type="NCBI Taxonomy" id="1081669"/>
    <lineage>
        <taxon>Eukaryota</taxon>
        <taxon>Fungi</taxon>
        <taxon>Fungi incertae sedis</taxon>
        <taxon>Microsporidia</taxon>
        <taxon>Hepatosporidae</taxon>
        <taxon>Hepatospora</taxon>
    </lineage>
</organism>